<dbReference type="Gene3D" id="1.10.287.650">
    <property type="entry name" value="L27 domain"/>
    <property type="match status" value="1"/>
</dbReference>
<evidence type="ECO:0000256" key="1">
    <source>
        <dbReference type="SAM" id="SignalP"/>
    </source>
</evidence>
<accession>A0A328A8Y8</accession>
<dbReference type="AlphaFoldDB" id="A0A328A8Y8"/>
<dbReference type="GO" id="GO:0070573">
    <property type="term" value="F:metallodipeptidase activity"/>
    <property type="evidence" value="ECO:0007669"/>
    <property type="project" value="InterPro"/>
</dbReference>
<dbReference type="OrthoDB" id="9804920at2"/>
<name>A0A328A8Y8_9CAUL</name>
<reference evidence="3" key="1">
    <citation type="submission" date="2018-05" db="EMBL/GenBank/DDBJ databases">
        <authorList>
            <person name="Li X."/>
        </authorList>
    </citation>
    <scope>NUCLEOTIDE SEQUENCE [LARGE SCALE GENOMIC DNA]</scope>
    <source>
        <strain evidence="3">YIM 73061</strain>
    </source>
</reference>
<dbReference type="RefSeq" id="WP_111516341.1">
    <property type="nucleotide sequence ID" value="NZ_QFYR01000005.1"/>
</dbReference>
<protein>
    <submittedName>
        <fullName evidence="2">Membrane dipeptidase</fullName>
    </submittedName>
</protein>
<dbReference type="SUPFAM" id="SSF51556">
    <property type="entry name" value="Metallo-dependent hydrolases"/>
    <property type="match status" value="1"/>
</dbReference>
<dbReference type="Pfam" id="PF01244">
    <property type="entry name" value="Peptidase_M19"/>
    <property type="match status" value="1"/>
</dbReference>
<sequence>MMRRLALLAGVAALLGPGIASAQTARQIHEKLIALDTHLDTPANFAVSGWDIMDRHAYADDGSQVDYPRMVEGGLDGGFFAVYTPSGERTAAGDIKARDYAIVRATEIREMVAKHGDKFQLALKADDAAAINKAGKKIVFMSMENSQPVEGDLSLMKTFYDLGVRMMSPAHFRNNDLGDSATDKPEWNGLSPKGRQFVAEANRLGIILDASHASDQVLEQMIAQSTTPIVLSHSGVKAVFDHPRNVDDAHLKLLAAKGGVIQMNAYSGYMVPQVNIPERTAALAALRKEFGDGDDLTADKRKAMMARRREIEARWPVPRATFEDFMAHLLHAIRLVGVDHVGIGLDMDGGGGVVGLEDVASNWKISERLLKEGYTPADLQKIWSGNVLRVMKQVEAAKAPAA</sequence>
<proteinExistence type="predicted"/>
<dbReference type="InterPro" id="IPR008257">
    <property type="entry name" value="Pept_M19"/>
</dbReference>
<keyword evidence="1" id="KW-0732">Signal</keyword>
<comment type="caution">
    <text evidence="2">The sequence shown here is derived from an EMBL/GenBank/DDBJ whole genome shotgun (WGS) entry which is preliminary data.</text>
</comment>
<organism evidence="2 3">
    <name type="scientific">Phenylobacterium deserti</name>
    <dbReference type="NCBI Taxonomy" id="1914756"/>
    <lineage>
        <taxon>Bacteria</taxon>
        <taxon>Pseudomonadati</taxon>
        <taxon>Pseudomonadota</taxon>
        <taxon>Alphaproteobacteria</taxon>
        <taxon>Caulobacterales</taxon>
        <taxon>Caulobacteraceae</taxon>
        <taxon>Phenylobacterium</taxon>
    </lineage>
</organism>
<dbReference type="Proteomes" id="UP000249725">
    <property type="component" value="Unassembled WGS sequence"/>
</dbReference>
<dbReference type="PANTHER" id="PTHR10443:SF12">
    <property type="entry name" value="DIPEPTIDASE"/>
    <property type="match status" value="1"/>
</dbReference>
<dbReference type="GO" id="GO:0006508">
    <property type="term" value="P:proteolysis"/>
    <property type="evidence" value="ECO:0007669"/>
    <property type="project" value="InterPro"/>
</dbReference>
<evidence type="ECO:0000313" key="3">
    <source>
        <dbReference type="Proteomes" id="UP000249725"/>
    </source>
</evidence>
<dbReference type="EMBL" id="QFYR01000005">
    <property type="protein sequence ID" value="RAK51031.1"/>
    <property type="molecule type" value="Genomic_DNA"/>
</dbReference>
<dbReference type="PROSITE" id="PS51365">
    <property type="entry name" value="RENAL_DIPEPTIDASE_2"/>
    <property type="match status" value="1"/>
</dbReference>
<dbReference type="Gene3D" id="3.20.20.140">
    <property type="entry name" value="Metal-dependent hydrolases"/>
    <property type="match status" value="1"/>
</dbReference>
<evidence type="ECO:0000313" key="2">
    <source>
        <dbReference type="EMBL" id="RAK51031.1"/>
    </source>
</evidence>
<keyword evidence="3" id="KW-1185">Reference proteome</keyword>
<gene>
    <name evidence="2" type="ORF">DJ018_17910</name>
</gene>
<dbReference type="InterPro" id="IPR032466">
    <property type="entry name" value="Metal_Hydrolase"/>
</dbReference>
<feature type="chain" id="PRO_5016309491" evidence="1">
    <location>
        <begin position="23"/>
        <end position="402"/>
    </location>
</feature>
<dbReference type="PANTHER" id="PTHR10443">
    <property type="entry name" value="MICROSOMAL DIPEPTIDASE"/>
    <property type="match status" value="1"/>
</dbReference>
<feature type="signal peptide" evidence="1">
    <location>
        <begin position="1"/>
        <end position="22"/>
    </location>
</feature>
<dbReference type="CDD" id="cd01301">
    <property type="entry name" value="rDP_like"/>
    <property type="match status" value="1"/>
</dbReference>